<evidence type="ECO:0000313" key="1">
    <source>
        <dbReference type="EMBL" id="GFQ74954.1"/>
    </source>
</evidence>
<proteinExistence type="predicted"/>
<dbReference type="AlphaFoldDB" id="A0A8X6FC08"/>
<dbReference type="EMBL" id="BMAO01021496">
    <property type="protein sequence ID" value="GFQ74954.1"/>
    <property type="molecule type" value="Genomic_DNA"/>
</dbReference>
<protein>
    <submittedName>
        <fullName evidence="1">Uncharacterized protein</fullName>
    </submittedName>
</protein>
<dbReference type="Proteomes" id="UP000887116">
    <property type="component" value="Unassembled WGS sequence"/>
</dbReference>
<accession>A0A8X6FC08</accession>
<sequence length="77" mass="8727">MASAILDSASQTGMTLIVHEPGRRNGIIYVAFSDDTQSCIQYHDCRFWVWRCYGECKLIACIPHCHTDLSSGMMERV</sequence>
<evidence type="ECO:0000313" key="2">
    <source>
        <dbReference type="Proteomes" id="UP000887116"/>
    </source>
</evidence>
<organism evidence="1 2">
    <name type="scientific">Trichonephila clavata</name>
    <name type="common">Joro spider</name>
    <name type="synonym">Nephila clavata</name>
    <dbReference type="NCBI Taxonomy" id="2740835"/>
    <lineage>
        <taxon>Eukaryota</taxon>
        <taxon>Metazoa</taxon>
        <taxon>Ecdysozoa</taxon>
        <taxon>Arthropoda</taxon>
        <taxon>Chelicerata</taxon>
        <taxon>Arachnida</taxon>
        <taxon>Araneae</taxon>
        <taxon>Araneomorphae</taxon>
        <taxon>Entelegynae</taxon>
        <taxon>Araneoidea</taxon>
        <taxon>Nephilidae</taxon>
        <taxon>Trichonephila</taxon>
    </lineage>
</organism>
<gene>
    <name evidence="1" type="ORF">TNCT_139331</name>
</gene>
<name>A0A8X6FC08_TRICU</name>
<reference evidence="1" key="1">
    <citation type="submission" date="2020-07" db="EMBL/GenBank/DDBJ databases">
        <title>Multicomponent nature underlies the extraordinary mechanical properties of spider dragline silk.</title>
        <authorList>
            <person name="Kono N."/>
            <person name="Nakamura H."/>
            <person name="Mori M."/>
            <person name="Yoshida Y."/>
            <person name="Ohtoshi R."/>
            <person name="Malay A.D."/>
            <person name="Moran D.A.P."/>
            <person name="Tomita M."/>
            <person name="Numata K."/>
            <person name="Arakawa K."/>
        </authorList>
    </citation>
    <scope>NUCLEOTIDE SEQUENCE</scope>
</reference>
<comment type="caution">
    <text evidence="1">The sequence shown here is derived from an EMBL/GenBank/DDBJ whole genome shotgun (WGS) entry which is preliminary data.</text>
</comment>
<keyword evidence="2" id="KW-1185">Reference proteome</keyword>